<dbReference type="KEGG" id="upv:EJN92_20365"/>
<evidence type="ECO:0000313" key="2">
    <source>
        <dbReference type="EMBL" id="AZP14145.1"/>
    </source>
</evidence>
<name>A0A3Q9BTI6_9BURK</name>
<dbReference type="RefSeq" id="WP_126129506.1">
    <property type="nucleotide sequence ID" value="NZ_CP034464.1"/>
</dbReference>
<sequence length="260" mass="28673">MQKTYVLASKFALAAVCFAAHGASYSAAYNEADISGYRIGAQMALAKPALQKINPAYVFDEIKLSDGRVVGLSAVVKIVKQNMPTFYADQFVVLQNEAGVVWYAGRTQQIADKEKYVNMKTLRESLESKYGKSTHSEIMSMVWDYDANGKQYMSVKLGDYYGVSPCHTDGNSTDDLGDITGTHLSMWVPRKFSEKCGFAVNSRMSTGVGDSTMSLVSTYTVTMVNPKLRYDMAAIKAAKDAIEKKKLIDQEAQRGNKPQL</sequence>
<dbReference type="EMBL" id="CP034464">
    <property type="protein sequence ID" value="AZP14145.1"/>
    <property type="molecule type" value="Genomic_DNA"/>
</dbReference>
<feature type="chain" id="PRO_5018571964" evidence="1">
    <location>
        <begin position="23"/>
        <end position="260"/>
    </location>
</feature>
<protein>
    <submittedName>
        <fullName evidence="2">Uncharacterized protein</fullName>
    </submittedName>
</protein>
<dbReference type="Proteomes" id="UP000275663">
    <property type="component" value="Chromosome"/>
</dbReference>
<accession>A0A3Q9BTI6</accession>
<reference evidence="2 3" key="1">
    <citation type="journal article" date="2011" name="Int. J. Syst. Evol. Microbiol.">
        <title>Description of Undibacterium oligocarboniphilum sp. nov., isolated from purified water, and Undibacterium pigrum strain CCUG 49012 as the type strain of Undibacterium parvum sp. nov., and emended descriptions of the genus Undibacterium and the species Undibacterium pigrum.</title>
        <authorList>
            <person name="Eder W."/>
            <person name="Wanner G."/>
            <person name="Ludwig W."/>
            <person name="Busse H.J."/>
            <person name="Ziemke-Kageler F."/>
            <person name="Lang E."/>
        </authorList>
    </citation>
    <scope>NUCLEOTIDE SEQUENCE [LARGE SCALE GENOMIC DNA]</scope>
    <source>
        <strain evidence="2 3">DSM 23061</strain>
    </source>
</reference>
<gene>
    <name evidence="2" type="ORF">EJN92_20365</name>
</gene>
<evidence type="ECO:0000256" key="1">
    <source>
        <dbReference type="SAM" id="SignalP"/>
    </source>
</evidence>
<proteinExistence type="predicted"/>
<keyword evidence="1" id="KW-0732">Signal</keyword>
<dbReference type="OrthoDB" id="7026384at2"/>
<organism evidence="2 3">
    <name type="scientific">Undibacterium parvum</name>
    <dbReference type="NCBI Taxonomy" id="401471"/>
    <lineage>
        <taxon>Bacteria</taxon>
        <taxon>Pseudomonadati</taxon>
        <taxon>Pseudomonadota</taxon>
        <taxon>Betaproteobacteria</taxon>
        <taxon>Burkholderiales</taxon>
        <taxon>Oxalobacteraceae</taxon>
        <taxon>Undibacterium</taxon>
    </lineage>
</organism>
<keyword evidence="3" id="KW-1185">Reference proteome</keyword>
<dbReference type="AlphaFoldDB" id="A0A3Q9BTI6"/>
<feature type="signal peptide" evidence="1">
    <location>
        <begin position="1"/>
        <end position="22"/>
    </location>
</feature>
<evidence type="ECO:0000313" key="3">
    <source>
        <dbReference type="Proteomes" id="UP000275663"/>
    </source>
</evidence>